<keyword evidence="1" id="KW-0812">Transmembrane</keyword>
<keyword evidence="1" id="KW-1133">Transmembrane helix</keyword>
<dbReference type="Proteomes" id="UP000198418">
    <property type="component" value="Unassembled WGS sequence"/>
</dbReference>
<dbReference type="EMBL" id="FYDG01000001">
    <property type="protein sequence ID" value="SNB59287.1"/>
    <property type="molecule type" value="Genomic_DNA"/>
</dbReference>
<feature type="transmembrane region" description="Helical" evidence="1">
    <location>
        <begin position="6"/>
        <end position="34"/>
    </location>
</feature>
<evidence type="ECO:0000313" key="2">
    <source>
        <dbReference type="EMBL" id="SNB59287.1"/>
    </source>
</evidence>
<dbReference type="AlphaFoldDB" id="A0A212QJ89"/>
<dbReference type="OrthoDB" id="9988572at2"/>
<accession>A0A212QJ89</accession>
<name>A0A212QJ89_RHOAC</name>
<gene>
    <name evidence="2" type="ORF">SAMN06265338_101604</name>
</gene>
<reference evidence="3" key="1">
    <citation type="submission" date="2017-06" db="EMBL/GenBank/DDBJ databases">
        <authorList>
            <person name="Varghese N."/>
            <person name="Submissions S."/>
        </authorList>
    </citation>
    <scope>NUCLEOTIDE SEQUENCE [LARGE SCALE GENOMIC DNA]</scope>
    <source>
        <strain evidence="3">DSM 137</strain>
    </source>
</reference>
<keyword evidence="1" id="KW-0472">Membrane</keyword>
<feature type="transmembrane region" description="Helical" evidence="1">
    <location>
        <begin position="41"/>
        <end position="59"/>
    </location>
</feature>
<sequence>MLVVIRFFALATSVASVHLLDGLAFAALVFGALIGLLAVRFYWLALPAAGLANLSNLIYAESTGAGKMEGALGRFPVEFPVFLVLTVLGFLLGIWARHVLYARSQRSAAQSAKTLPPDDKIEE</sequence>
<organism evidence="2 3">
    <name type="scientific">Rhodoblastus acidophilus</name>
    <name type="common">Rhodopseudomonas acidophila</name>
    <dbReference type="NCBI Taxonomy" id="1074"/>
    <lineage>
        <taxon>Bacteria</taxon>
        <taxon>Pseudomonadati</taxon>
        <taxon>Pseudomonadota</taxon>
        <taxon>Alphaproteobacteria</taxon>
        <taxon>Hyphomicrobiales</taxon>
        <taxon>Rhodoblastaceae</taxon>
        <taxon>Rhodoblastus</taxon>
    </lineage>
</organism>
<evidence type="ECO:0000256" key="1">
    <source>
        <dbReference type="SAM" id="Phobius"/>
    </source>
</evidence>
<protein>
    <submittedName>
        <fullName evidence="2">Uncharacterized protein</fullName>
    </submittedName>
</protein>
<keyword evidence="3" id="KW-1185">Reference proteome</keyword>
<proteinExistence type="predicted"/>
<dbReference type="RefSeq" id="WP_141098328.1">
    <property type="nucleotide sequence ID" value="NZ_FYDG01000001.1"/>
</dbReference>
<feature type="transmembrane region" description="Helical" evidence="1">
    <location>
        <begin position="79"/>
        <end position="96"/>
    </location>
</feature>
<evidence type="ECO:0000313" key="3">
    <source>
        <dbReference type="Proteomes" id="UP000198418"/>
    </source>
</evidence>